<keyword evidence="1" id="KW-0812">Transmembrane</keyword>
<comment type="caution">
    <text evidence="2">The sequence shown here is derived from an EMBL/GenBank/DDBJ whole genome shotgun (WGS) entry which is preliminary data.</text>
</comment>
<protein>
    <submittedName>
        <fullName evidence="2">Uncharacterized protein</fullName>
    </submittedName>
</protein>
<feature type="transmembrane region" description="Helical" evidence="1">
    <location>
        <begin position="29"/>
        <end position="49"/>
    </location>
</feature>
<dbReference type="Proteomes" id="UP001228504">
    <property type="component" value="Unassembled WGS sequence"/>
</dbReference>
<evidence type="ECO:0000313" key="2">
    <source>
        <dbReference type="EMBL" id="MDQ0150028.1"/>
    </source>
</evidence>
<keyword evidence="1" id="KW-0472">Membrane</keyword>
<feature type="transmembrane region" description="Helical" evidence="1">
    <location>
        <begin position="69"/>
        <end position="88"/>
    </location>
</feature>
<reference evidence="2 3" key="1">
    <citation type="submission" date="2023-07" db="EMBL/GenBank/DDBJ databases">
        <title>Genomic Encyclopedia of Type Strains, Phase IV (KMG-IV): sequencing the most valuable type-strain genomes for metagenomic binning, comparative biology and taxonomic classification.</title>
        <authorList>
            <person name="Goeker M."/>
        </authorList>
    </citation>
    <scope>NUCLEOTIDE SEQUENCE [LARGE SCALE GENOMIC DNA]</scope>
    <source>
        <strain evidence="2 3">DSM 20694</strain>
    </source>
</reference>
<evidence type="ECO:0000313" key="3">
    <source>
        <dbReference type="Proteomes" id="UP001228504"/>
    </source>
</evidence>
<evidence type="ECO:0000256" key="1">
    <source>
        <dbReference type="SAM" id="Phobius"/>
    </source>
</evidence>
<organism evidence="2 3">
    <name type="scientific">Eubacterium multiforme</name>
    <dbReference type="NCBI Taxonomy" id="83339"/>
    <lineage>
        <taxon>Bacteria</taxon>
        <taxon>Bacillati</taxon>
        <taxon>Bacillota</taxon>
        <taxon>Clostridia</taxon>
        <taxon>Eubacteriales</taxon>
        <taxon>Eubacteriaceae</taxon>
        <taxon>Eubacterium</taxon>
    </lineage>
</organism>
<keyword evidence="3" id="KW-1185">Reference proteome</keyword>
<accession>A0ABT9UUN5</accession>
<name>A0ABT9UUN5_9FIRM</name>
<gene>
    <name evidence="2" type="ORF">J2S18_001964</name>
</gene>
<feature type="transmembrane region" description="Helical" evidence="1">
    <location>
        <begin position="6"/>
        <end position="22"/>
    </location>
</feature>
<keyword evidence="1" id="KW-1133">Transmembrane helix</keyword>
<dbReference type="EMBL" id="JAUSUF010000006">
    <property type="protein sequence ID" value="MDQ0150028.1"/>
    <property type="molecule type" value="Genomic_DNA"/>
</dbReference>
<sequence length="241" mass="28109">MRNIGYIIFILPSIYIIWSRGITGYLKCLIKYSAPIAVLLFNLTNLTIIDNVQKLLGLNMLPLSSTARIAVDSAIITLIFNFIAQSINSPASIKTFFKNRVDLKQLRLRIDKISKVDLEIFVDYKYKLLQTIIRKLDGIIYIVIKNTDWTSITVSDLDQYDYINYDNPSKEICVDITNKNNKKIYLTLEILSNKSIKNEDYISTDIRVICSKKIYKFFLKKIVIIFFDLNFDKQEVVYRKE</sequence>
<proteinExistence type="predicted"/>